<protein>
    <submittedName>
        <fullName evidence="4">Secreted protein</fullName>
    </submittedName>
</protein>
<accession>A0A183ICC6</accession>
<feature type="signal peptide" evidence="1">
    <location>
        <begin position="1"/>
        <end position="16"/>
    </location>
</feature>
<proteinExistence type="predicted"/>
<keyword evidence="3" id="KW-1185">Reference proteome</keyword>
<name>A0A183ICC6_9BILA</name>
<dbReference type="WBParaSite" id="SBAD_0000132501-mRNA-1">
    <property type="protein sequence ID" value="SBAD_0000132501-mRNA-1"/>
    <property type="gene ID" value="SBAD_0000132501"/>
</dbReference>
<evidence type="ECO:0000256" key="1">
    <source>
        <dbReference type="SAM" id="SignalP"/>
    </source>
</evidence>
<reference evidence="4" key="1">
    <citation type="submission" date="2016-06" db="UniProtKB">
        <authorList>
            <consortium name="WormBaseParasite"/>
        </authorList>
    </citation>
    <scope>IDENTIFICATION</scope>
</reference>
<evidence type="ECO:0000313" key="2">
    <source>
        <dbReference type="EMBL" id="VDO93796.1"/>
    </source>
</evidence>
<keyword evidence="1" id="KW-0732">Signal</keyword>
<reference evidence="2 3" key="2">
    <citation type="submission" date="2018-11" db="EMBL/GenBank/DDBJ databases">
        <authorList>
            <consortium name="Pathogen Informatics"/>
        </authorList>
    </citation>
    <scope>NUCLEOTIDE SEQUENCE [LARGE SCALE GENOMIC DNA]</scope>
</reference>
<organism evidence="4">
    <name type="scientific">Soboliphyme baturini</name>
    <dbReference type="NCBI Taxonomy" id="241478"/>
    <lineage>
        <taxon>Eukaryota</taxon>
        <taxon>Metazoa</taxon>
        <taxon>Ecdysozoa</taxon>
        <taxon>Nematoda</taxon>
        <taxon>Enoplea</taxon>
        <taxon>Dorylaimia</taxon>
        <taxon>Dioctophymatida</taxon>
        <taxon>Dioctophymatoidea</taxon>
        <taxon>Soboliphymatidae</taxon>
        <taxon>Soboliphyme</taxon>
    </lineage>
</organism>
<evidence type="ECO:0000313" key="3">
    <source>
        <dbReference type="Proteomes" id="UP000270296"/>
    </source>
</evidence>
<feature type="chain" id="PRO_5043139977" evidence="1">
    <location>
        <begin position="17"/>
        <end position="201"/>
    </location>
</feature>
<dbReference type="EMBL" id="UZAM01006769">
    <property type="protein sequence ID" value="VDO93796.1"/>
    <property type="molecule type" value="Genomic_DNA"/>
</dbReference>
<dbReference type="Proteomes" id="UP000270296">
    <property type="component" value="Unassembled WGS sequence"/>
</dbReference>
<gene>
    <name evidence="2" type="ORF">SBAD_LOCUS1270</name>
</gene>
<dbReference type="AlphaFoldDB" id="A0A183ICC6"/>
<evidence type="ECO:0000313" key="4">
    <source>
        <dbReference type="WBParaSite" id="SBAD_0000132501-mRNA-1"/>
    </source>
</evidence>
<sequence length="201" mass="22025">MFLLLLVFDVRPVALAGRLPLVVRVRCVASCHIQLCVPACTSVLRAASSPVSVKLAVAFSCAERSVDWPHATLLLRYVVLCCVASRRRRAPAPRNMKAVAAAMTACTCTLAWQTYSHSFVRHDLSFSFTFWISSSSPPLLQFSPAVPVCFYRRLTRYFTARLDSTRLEAGADDFEKGGRAADSVQTFGGSSSLFILIACLP</sequence>